<feature type="compositionally biased region" description="Basic residues" evidence="1">
    <location>
        <begin position="7"/>
        <end position="20"/>
    </location>
</feature>
<protein>
    <recommendedName>
        <fullName evidence="2">FHA domain-containing protein</fullName>
    </recommendedName>
</protein>
<proteinExistence type="predicted"/>
<dbReference type="PANTHER" id="PTHR23308">
    <property type="entry name" value="NUCLEAR INHIBITOR OF PROTEIN PHOSPHATASE-1"/>
    <property type="match status" value="1"/>
</dbReference>
<accession>A0A077WIJ2</accession>
<dbReference type="EMBL" id="LK023324">
    <property type="protein sequence ID" value="CDS07566.1"/>
    <property type="molecule type" value="Genomic_DNA"/>
</dbReference>
<feature type="compositionally biased region" description="Basic and acidic residues" evidence="1">
    <location>
        <begin position="73"/>
        <end position="96"/>
    </location>
</feature>
<feature type="region of interest" description="Disordered" evidence="1">
    <location>
        <begin position="1"/>
        <end position="107"/>
    </location>
</feature>
<dbReference type="InterPro" id="IPR000253">
    <property type="entry name" value="FHA_dom"/>
</dbReference>
<name>A0A077WIJ2_9FUNG</name>
<dbReference type="Gene3D" id="2.60.200.20">
    <property type="match status" value="1"/>
</dbReference>
<feature type="compositionally biased region" description="Basic residues" evidence="1">
    <location>
        <begin position="37"/>
        <end position="53"/>
    </location>
</feature>
<evidence type="ECO:0000259" key="2">
    <source>
        <dbReference type="PROSITE" id="PS50006"/>
    </source>
</evidence>
<dbReference type="SUPFAM" id="SSF49879">
    <property type="entry name" value="SMAD/FHA domain"/>
    <property type="match status" value="1"/>
</dbReference>
<reference evidence="3" key="1">
    <citation type="journal article" date="2014" name="Genome Announc.">
        <title>De novo whole-genome sequence and genome annotation of Lichtheimia ramosa.</title>
        <authorList>
            <person name="Linde J."/>
            <person name="Schwartze V."/>
            <person name="Binder U."/>
            <person name="Lass-Florl C."/>
            <person name="Voigt K."/>
            <person name="Horn F."/>
        </authorList>
    </citation>
    <scope>NUCLEOTIDE SEQUENCE</scope>
    <source>
        <strain evidence="3">JMRC FSU:6197</strain>
    </source>
</reference>
<organism evidence="3">
    <name type="scientific">Lichtheimia ramosa</name>
    <dbReference type="NCBI Taxonomy" id="688394"/>
    <lineage>
        <taxon>Eukaryota</taxon>
        <taxon>Fungi</taxon>
        <taxon>Fungi incertae sedis</taxon>
        <taxon>Mucoromycota</taxon>
        <taxon>Mucoromycotina</taxon>
        <taxon>Mucoromycetes</taxon>
        <taxon>Mucorales</taxon>
        <taxon>Lichtheimiaceae</taxon>
        <taxon>Lichtheimia</taxon>
    </lineage>
</organism>
<evidence type="ECO:0000256" key="1">
    <source>
        <dbReference type="SAM" id="MobiDB-lite"/>
    </source>
</evidence>
<gene>
    <name evidence="3" type="ORF">LRAMOSA01515</name>
</gene>
<dbReference type="SMART" id="SM00240">
    <property type="entry name" value="FHA"/>
    <property type="match status" value="1"/>
</dbReference>
<dbReference type="InterPro" id="IPR008984">
    <property type="entry name" value="SMAD_FHA_dom_sf"/>
</dbReference>
<sequence>MPSSPSRRSRSPRQRQRRSRSPPSYRRRDSQSPPPPRSRRHRDSRSPSPRRSHPNASSRRGGGHSSSKHRPRQKYEWGRPEDRQQEKPKEPEKPAEEPNFGLSGKLAAETNTVKGVELKYNEPPEAAKPTLKWRLYVFKGSDQIDLLHIHRQSSFLIGRDRLVADIPVDHPSCSKQHAVLQFRRVPESNPETGKTQEVVKPFIIDLDSTNGTYLNNEQIPGTRFVELRPKDMIQFGHSTREYVLLHSSS</sequence>
<evidence type="ECO:0000313" key="3">
    <source>
        <dbReference type="EMBL" id="CDS07566.1"/>
    </source>
</evidence>
<dbReference type="AlphaFoldDB" id="A0A077WIJ2"/>
<dbReference type="OrthoDB" id="444265at2759"/>
<dbReference type="Pfam" id="PF00498">
    <property type="entry name" value="FHA"/>
    <property type="match status" value="1"/>
</dbReference>
<feature type="domain" description="FHA" evidence="2">
    <location>
        <begin position="155"/>
        <end position="219"/>
    </location>
</feature>
<dbReference type="PROSITE" id="PS50006">
    <property type="entry name" value="FHA_DOMAIN"/>
    <property type="match status" value="1"/>
</dbReference>
<dbReference type="InterPro" id="IPR050923">
    <property type="entry name" value="Cell_Proc_Reg/RNA_Proc"/>
</dbReference>